<dbReference type="Gramene" id="Pp3c14_5850V3.1">
    <property type="protein sequence ID" value="Pp3c14_5850V3.1"/>
    <property type="gene ID" value="Pp3c14_5850"/>
</dbReference>
<protein>
    <recommendedName>
        <fullName evidence="1">TIR domain-containing protein</fullName>
    </recommendedName>
</protein>
<dbReference type="InterPro" id="IPR044974">
    <property type="entry name" value="Disease_R_plants"/>
</dbReference>
<dbReference type="SMART" id="SM00255">
    <property type="entry name" value="TIR"/>
    <property type="match status" value="1"/>
</dbReference>
<dbReference type="Gene3D" id="3.80.10.10">
    <property type="entry name" value="Ribonuclease Inhibitor"/>
    <property type="match status" value="2"/>
</dbReference>
<reference evidence="3" key="3">
    <citation type="submission" date="2020-12" db="UniProtKB">
        <authorList>
            <consortium name="EnsemblPlants"/>
        </authorList>
    </citation>
    <scope>IDENTIFICATION</scope>
</reference>
<evidence type="ECO:0000313" key="2">
    <source>
        <dbReference type="EMBL" id="PNR40677.1"/>
    </source>
</evidence>
<sequence>MAYNKDLGRKLIDVFSDTVRAERPNRDSGWNQLNPDEGYGNSELQRKHKIFLSHSGSQKNFVEDLCVQLENVNRFPFFDQRIDSLPLGERFPDAIFRAAKQCQVAVAVLSEEFFTSKWPMLELVAFMEEQKLGVNKGLKILPLFFKISLTELKDSTRRNKWFSLWEGWARADGRIKIDRWKYALEELPKFNGIGYVEQGEGDSSYRNKVAEALCELVQPDVRWGNAGDVQGRLRISCRDQRRILAKVEKTCPSRRYGGRVVGLYGAGGIGKTTFCKELLDELETKFHGKCQNYLQKEVRRKETFLAIDNVSPETATQASVYLDFGFHENSVVLVTARTRSILTSHLQIDERDCMEMPDLEKNEATRLFLKRVGLGDDSVWIKDHDNIVQKCVEECLYSKGDDADHHYHPLSLLVLGGQLRSVDPSKWQEILAEEPDIKFNLSGEMPHPVFSIFERSYYSLRRAEQLLFMDVALFTPERYLTLGIPGSIFTWLSMLHNLSETQVITRLKLLNTRGMLEDLGDGSCSIRMHDLFREFAKWKAKAMNLDTQECLYVTDNITELRKERAGNCCQELARIALKLGYDLRSFAGIQWKYFSNVVVLKLFECDLGDEVLDLKWLKLLKSLDVNGCEGLTQLPGLQELKDLTYLRLVSVEIDIETLNQLPVSLKYLHLQDLRNLPNLDHCTNLLELTVEECRSEYPDLSKLSLIQKIYFSGPFCKAPTVRGLSSRLSNLQSLRVVAYHLGPLRCLEGLGELIGLQELQLLHVDSTELPDFHRFTNLKKMEVLGDNLTRLSGLGSLPKLEQIILKGCRNLRSLERLEQLPRLQLLHVGGCRNLASLEVYNCVNLTICLGLSDLTALKELHLSNVGVSDVPDLKELYLRNVGVPLHLVKPRVRSNFSSLKILNLQGCTELKSLEEMGPLPALLQLDISYCSKLMDLPDLSKSRKLELLDFSHSAVEWILRYEDVYTLASLPLLKPVTIMKKEYSAEANQKRKQKMLSVGTREV</sequence>
<dbReference type="EnsemblPlants" id="Pp3c14_5850V3.2">
    <property type="protein sequence ID" value="Pp3c14_5850V3.2"/>
    <property type="gene ID" value="Pp3c14_5850"/>
</dbReference>
<organism evidence="2">
    <name type="scientific">Physcomitrium patens</name>
    <name type="common">Spreading-leaved earth moss</name>
    <name type="synonym">Physcomitrella patens</name>
    <dbReference type="NCBI Taxonomy" id="3218"/>
    <lineage>
        <taxon>Eukaryota</taxon>
        <taxon>Viridiplantae</taxon>
        <taxon>Streptophyta</taxon>
        <taxon>Embryophyta</taxon>
        <taxon>Bryophyta</taxon>
        <taxon>Bryophytina</taxon>
        <taxon>Bryopsida</taxon>
        <taxon>Funariidae</taxon>
        <taxon>Funariales</taxon>
        <taxon>Funariaceae</taxon>
        <taxon>Physcomitrium</taxon>
    </lineage>
</organism>
<dbReference type="GO" id="GO:0007165">
    <property type="term" value="P:signal transduction"/>
    <property type="evidence" value="ECO:0007669"/>
    <property type="project" value="InterPro"/>
</dbReference>
<dbReference type="Gene3D" id="3.40.50.300">
    <property type="entry name" value="P-loop containing nucleotide triphosphate hydrolases"/>
    <property type="match status" value="1"/>
</dbReference>
<feature type="domain" description="TIR" evidence="1">
    <location>
        <begin position="46"/>
        <end position="217"/>
    </location>
</feature>
<dbReference type="Gramene" id="Pp3c14_5850V3.2">
    <property type="protein sequence ID" value="Pp3c14_5850V3.2"/>
    <property type="gene ID" value="Pp3c14_5850"/>
</dbReference>
<gene>
    <name evidence="2" type="ORF">PHYPA_018080</name>
</gene>
<dbReference type="PaxDb" id="3218-PP1S150_88V6.1"/>
<dbReference type="InterPro" id="IPR000157">
    <property type="entry name" value="TIR_dom"/>
</dbReference>
<dbReference type="PRINTS" id="PR00364">
    <property type="entry name" value="DISEASERSIST"/>
</dbReference>
<proteinExistence type="predicted"/>
<dbReference type="InterPro" id="IPR032675">
    <property type="entry name" value="LRR_dom_sf"/>
</dbReference>
<dbReference type="Pfam" id="PF13676">
    <property type="entry name" value="TIR_2"/>
    <property type="match status" value="1"/>
</dbReference>
<accession>A0A2K1JGK1</accession>
<dbReference type="InterPro" id="IPR035897">
    <property type="entry name" value="Toll_tir_struct_dom_sf"/>
</dbReference>
<dbReference type="AlphaFoldDB" id="A0A2K1JGK1"/>
<keyword evidence="4" id="KW-1185">Reference proteome</keyword>
<dbReference type="InParanoid" id="A0A2K1JGK1"/>
<dbReference type="InterPro" id="IPR027417">
    <property type="entry name" value="P-loop_NTPase"/>
</dbReference>
<dbReference type="Proteomes" id="UP000006727">
    <property type="component" value="Chromosome 14"/>
</dbReference>
<dbReference type="EMBL" id="ABEU02000014">
    <property type="protein sequence ID" value="PNR40677.1"/>
    <property type="molecule type" value="Genomic_DNA"/>
</dbReference>
<reference evidence="2 4" key="1">
    <citation type="journal article" date="2008" name="Science">
        <title>The Physcomitrella genome reveals evolutionary insights into the conquest of land by plants.</title>
        <authorList>
            <person name="Rensing S."/>
            <person name="Lang D."/>
            <person name="Zimmer A."/>
            <person name="Terry A."/>
            <person name="Salamov A."/>
            <person name="Shapiro H."/>
            <person name="Nishiyama T."/>
            <person name="Perroud P.-F."/>
            <person name="Lindquist E."/>
            <person name="Kamisugi Y."/>
            <person name="Tanahashi T."/>
            <person name="Sakakibara K."/>
            <person name="Fujita T."/>
            <person name="Oishi K."/>
            <person name="Shin-I T."/>
            <person name="Kuroki Y."/>
            <person name="Toyoda A."/>
            <person name="Suzuki Y."/>
            <person name="Hashimoto A."/>
            <person name="Yamaguchi K."/>
            <person name="Sugano A."/>
            <person name="Kohara Y."/>
            <person name="Fujiyama A."/>
            <person name="Anterola A."/>
            <person name="Aoki S."/>
            <person name="Ashton N."/>
            <person name="Barbazuk W.B."/>
            <person name="Barker E."/>
            <person name="Bennetzen J."/>
            <person name="Bezanilla M."/>
            <person name="Blankenship R."/>
            <person name="Cho S.H."/>
            <person name="Dutcher S."/>
            <person name="Estelle M."/>
            <person name="Fawcett J.A."/>
            <person name="Gundlach H."/>
            <person name="Hanada K."/>
            <person name="Heyl A."/>
            <person name="Hicks K.A."/>
            <person name="Hugh J."/>
            <person name="Lohr M."/>
            <person name="Mayer K."/>
            <person name="Melkozernov A."/>
            <person name="Murata T."/>
            <person name="Nelson D."/>
            <person name="Pils B."/>
            <person name="Prigge M."/>
            <person name="Reiss B."/>
            <person name="Renner T."/>
            <person name="Rombauts S."/>
            <person name="Rushton P."/>
            <person name="Sanderfoot A."/>
            <person name="Schween G."/>
            <person name="Shiu S.-H."/>
            <person name="Stueber K."/>
            <person name="Theodoulou F.L."/>
            <person name="Tu H."/>
            <person name="Van de Peer Y."/>
            <person name="Verrier P.J."/>
            <person name="Waters E."/>
            <person name="Wood A."/>
            <person name="Yang L."/>
            <person name="Cove D."/>
            <person name="Cuming A."/>
            <person name="Hasebe M."/>
            <person name="Lucas S."/>
            <person name="Mishler D.B."/>
            <person name="Reski R."/>
            <person name="Grigoriev I."/>
            <person name="Quatrano R.S."/>
            <person name="Boore J.L."/>
        </authorList>
    </citation>
    <scope>NUCLEOTIDE SEQUENCE [LARGE SCALE GENOMIC DNA]</scope>
    <source>
        <strain evidence="3 4">cv. Gransden 2004</strain>
    </source>
</reference>
<evidence type="ECO:0000313" key="4">
    <source>
        <dbReference type="Proteomes" id="UP000006727"/>
    </source>
</evidence>
<dbReference type="GO" id="GO:0006952">
    <property type="term" value="P:defense response"/>
    <property type="evidence" value="ECO:0007669"/>
    <property type="project" value="InterPro"/>
</dbReference>
<dbReference type="PANTHER" id="PTHR11017:SF579">
    <property type="entry name" value="TIR DOMAIN-CONTAINING PROTEIN"/>
    <property type="match status" value="1"/>
</dbReference>
<dbReference type="PANTHER" id="PTHR11017">
    <property type="entry name" value="LEUCINE-RICH REPEAT-CONTAINING PROTEIN"/>
    <property type="match status" value="1"/>
</dbReference>
<dbReference type="SUPFAM" id="SSF52200">
    <property type="entry name" value="Toll/Interleukin receptor TIR domain"/>
    <property type="match status" value="1"/>
</dbReference>
<dbReference type="EnsemblPlants" id="Pp3c14_5850V3.1">
    <property type="protein sequence ID" value="Pp3c14_5850V3.1"/>
    <property type="gene ID" value="Pp3c14_5850"/>
</dbReference>
<dbReference type="Gene3D" id="3.40.50.10140">
    <property type="entry name" value="Toll/interleukin-1 receptor homology (TIR) domain"/>
    <property type="match status" value="1"/>
</dbReference>
<dbReference type="SUPFAM" id="SSF52540">
    <property type="entry name" value="P-loop containing nucleoside triphosphate hydrolases"/>
    <property type="match status" value="1"/>
</dbReference>
<name>A0A2K1JGK1_PHYPA</name>
<evidence type="ECO:0000313" key="3">
    <source>
        <dbReference type="EnsemblPlants" id="Pp3c14_5850V3.1"/>
    </source>
</evidence>
<dbReference type="SUPFAM" id="SSF52058">
    <property type="entry name" value="L domain-like"/>
    <property type="match status" value="1"/>
</dbReference>
<dbReference type="PROSITE" id="PS50104">
    <property type="entry name" value="TIR"/>
    <property type="match status" value="1"/>
</dbReference>
<evidence type="ECO:0000259" key="1">
    <source>
        <dbReference type="PROSITE" id="PS50104"/>
    </source>
</evidence>
<reference evidence="2 4" key="2">
    <citation type="journal article" date="2018" name="Plant J.">
        <title>The Physcomitrella patens chromosome-scale assembly reveals moss genome structure and evolution.</title>
        <authorList>
            <person name="Lang D."/>
            <person name="Ullrich K.K."/>
            <person name="Murat F."/>
            <person name="Fuchs J."/>
            <person name="Jenkins J."/>
            <person name="Haas F.B."/>
            <person name="Piednoel M."/>
            <person name="Gundlach H."/>
            <person name="Van Bel M."/>
            <person name="Meyberg R."/>
            <person name="Vives C."/>
            <person name="Morata J."/>
            <person name="Symeonidi A."/>
            <person name="Hiss M."/>
            <person name="Muchero W."/>
            <person name="Kamisugi Y."/>
            <person name="Saleh O."/>
            <person name="Blanc G."/>
            <person name="Decker E.L."/>
            <person name="van Gessel N."/>
            <person name="Grimwood J."/>
            <person name="Hayes R.D."/>
            <person name="Graham S.W."/>
            <person name="Gunter L.E."/>
            <person name="McDaniel S.F."/>
            <person name="Hoernstein S.N.W."/>
            <person name="Larsson A."/>
            <person name="Li F.W."/>
            <person name="Perroud P.F."/>
            <person name="Phillips J."/>
            <person name="Ranjan P."/>
            <person name="Rokshar D.S."/>
            <person name="Rothfels C.J."/>
            <person name="Schneider L."/>
            <person name="Shu S."/>
            <person name="Stevenson D.W."/>
            <person name="Thummler F."/>
            <person name="Tillich M."/>
            <person name="Villarreal Aguilar J.C."/>
            <person name="Widiez T."/>
            <person name="Wong G.K."/>
            <person name="Wymore A."/>
            <person name="Zhang Y."/>
            <person name="Zimmer A.D."/>
            <person name="Quatrano R.S."/>
            <person name="Mayer K.F.X."/>
            <person name="Goodstein D."/>
            <person name="Casacuberta J.M."/>
            <person name="Vandepoele K."/>
            <person name="Reski R."/>
            <person name="Cuming A.C."/>
            <person name="Tuskan G.A."/>
            <person name="Maumus F."/>
            <person name="Salse J."/>
            <person name="Schmutz J."/>
            <person name="Rensing S.A."/>
        </authorList>
    </citation>
    <scope>NUCLEOTIDE SEQUENCE [LARGE SCALE GENOMIC DNA]</scope>
    <source>
        <strain evidence="3 4">cv. Gransden 2004</strain>
    </source>
</reference>